<reference evidence="2 3" key="1">
    <citation type="submission" date="2020-08" db="EMBL/GenBank/DDBJ databases">
        <title>Genomic Encyclopedia of Type Strains, Phase IV (KMG-IV): sequencing the most valuable type-strain genomes for metagenomic binning, comparative biology and taxonomic classification.</title>
        <authorList>
            <person name="Goeker M."/>
        </authorList>
    </citation>
    <scope>NUCLEOTIDE SEQUENCE [LARGE SCALE GENOMIC DNA]</scope>
    <source>
        <strain evidence="2 3">DSM 29854</strain>
    </source>
</reference>
<keyword evidence="3" id="KW-1185">Reference proteome</keyword>
<sequence length="74" mass="8591">MMEIATQQERLAFIAANPQIGTLALAKRFQVSRKTIQNDKRKLSGNPRKQKKRKPETQAKQSGILRDRFIYNSF</sequence>
<dbReference type="InterPro" id="IPR036388">
    <property type="entry name" value="WH-like_DNA-bd_sf"/>
</dbReference>
<dbReference type="Proteomes" id="UP000563094">
    <property type="component" value="Unassembled WGS sequence"/>
</dbReference>
<organism evidence="2 3">
    <name type="scientific">Rufibacter quisquiliarum</name>
    <dbReference type="NCBI Taxonomy" id="1549639"/>
    <lineage>
        <taxon>Bacteria</taxon>
        <taxon>Pseudomonadati</taxon>
        <taxon>Bacteroidota</taxon>
        <taxon>Cytophagia</taxon>
        <taxon>Cytophagales</taxon>
        <taxon>Hymenobacteraceae</taxon>
        <taxon>Rufibacter</taxon>
    </lineage>
</organism>
<protein>
    <submittedName>
        <fullName evidence="2">DeoR/GlpR family transcriptional regulator of sugar metabolism</fullName>
    </submittedName>
</protein>
<feature type="region of interest" description="Disordered" evidence="1">
    <location>
        <begin position="35"/>
        <end position="62"/>
    </location>
</feature>
<gene>
    <name evidence="2" type="ORF">FHS90_003027</name>
</gene>
<proteinExistence type="predicted"/>
<dbReference type="AlphaFoldDB" id="A0A839GX47"/>
<dbReference type="EMBL" id="JACJIQ010000012">
    <property type="protein sequence ID" value="MBA9078301.1"/>
    <property type="molecule type" value="Genomic_DNA"/>
</dbReference>
<evidence type="ECO:0000313" key="2">
    <source>
        <dbReference type="EMBL" id="MBA9078301.1"/>
    </source>
</evidence>
<dbReference type="Gene3D" id="1.10.10.10">
    <property type="entry name" value="Winged helix-like DNA-binding domain superfamily/Winged helix DNA-binding domain"/>
    <property type="match status" value="1"/>
</dbReference>
<evidence type="ECO:0000313" key="3">
    <source>
        <dbReference type="Proteomes" id="UP000563094"/>
    </source>
</evidence>
<dbReference type="RefSeq" id="WP_182513563.1">
    <property type="nucleotide sequence ID" value="NZ_JACJIQ010000012.1"/>
</dbReference>
<accession>A0A839GX47</accession>
<comment type="caution">
    <text evidence="2">The sequence shown here is derived from an EMBL/GenBank/DDBJ whole genome shotgun (WGS) entry which is preliminary data.</text>
</comment>
<evidence type="ECO:0000256" key="1">
    <source>
        <dbReference type="SAM" id="MobiDB-lite"/>
    </source>
</evidence>
<name>A0A839GX47_9BACT</name>